<evidence type="ECO:0000313" key="3">
    <source>
        <dbReference type="Proteomes" id="UP001176883"/>
    </source>
</evidence>
<accession>A0ABT8W8J3</accession>
<feature type="compositionally biased region" description="Basic and acidic residues" evidence="1">
    <location>
        <begin position="125"/>
        <end position="140"/>
    </location>
</feature>
<dbReference type="Proteomes" id="UP001176883">
    <property type="component" value="Unassembled WGS sequence"/>
</dbReference>
<feature type="compositionally biased region" description="Basic residues" evidence="1">
    <location>
        <begin position="141"/>
        <end position="151"/>
    </location>
</feature>
<dbReference type="RefSeq" id="WP_303277062.1">
    <property type="nucleotide sequence ID" value="NZ_JAUOEK010000069.1"/>
</dbReference>
<feature type="region of interest" description="Disordered" evidence="1">
    <location>
        <begin position="113"/>
        <end position="151"/>
    </location>
</feature>
<keyword evidence="3" id="KW-1185">Reference proteome</keyword>
<comment type="caution">
    <text evidence="2">The sequence shown here is derived from an EMBL/GenBank/DDBJ whole genome shotgun (WGS) entry which is preliminary data.</text>
</comment>
<evidence type="ECO:0000256" key="1">
    <source>
        <dbReference type="SAM" id="MobiDB-lite"/>
    </source>
</evidence>
<dbReference type="EMBL" id="JAUOEK010000069">
    <property type="protein sequence ID" value="MDO5969372.1"/>
    <property type="molecule type" value="Genomic_DNA"/>
</dbReference>
<sequence>MKFVNKIKLLMLGIFISIMGLGAQEDILKESLTVEQTKLMEEQRNLIKANREAFKASLTNEQLTILENATLSKQERREALILTFTEAQKNLLEENRVKVNRLKEQFKATLTTEQRQRIRTRAKTRSGENRNKLRESVKRDRIIKRKQRNNG</sequence>
<organism evidence="2 3">
    <name type="scientific">Flavivirga aquimarina</name>
    <dbReference type="NCBI Taxonomy" id="2027862"/>
    <lineage>
        <taxon>Bacteria</taxon>
        <taxon>Pseudomonadati</taxon>
        <taxon>Bacteroidota</taxon>
        <taxon>Flavobacteriia</taxon>
        <taxon>Flavobacteriales</taxon>
        <taxon>Flavobacteriaceae</taxon>
        <taxon>Flavivirga</taxon>
    </lineage>
</organism>
<proteinExistence type="predicted"/>
<evidence type="ECO:0000313" key="2">
    <source>
        <dbReference type="EMBL" id="MDO5969372.1"/>
    </source>
</evidence>
<evidence type="ECO:0008006" key="4">
    <source>
        <dbReference type="Google" id="ProtNLM"/>
    </source>
</evidence>
<gene>
    <name evidence="2" type="ORF">Q4Q35_06100</name>
</gene>
<name>A0ABT8W8J3_9FLAO</name>
<reference evidence="2" key="1">
    <citation type="submission" date="2023-07" db="EMBL/GenBank/DDBJ databases">
        <title>Two novel species in the genus Flavivirga.</title>
        <authorList>
            <person name="Kwon K."/>
        </authorList>
    </citation>
    <scope>NUCLEOTIDE SEQUENCE</scope>
    <source>
        <strain evidence="2">KCTC 52353</strain>
    </source>
</reference>
<protein>
    <recommendedName>
        <fullName evidence="4">DUF4890 domain-containing protein</fullName>
    </recommendedName>
</protein>